<evidence type="ECO:0000313" key="1">
    <source>
        <dbReference type="EMBL" id="SMO67591.1"/>
    </source>
</evidence>
<proteinExistence type="predicted"/>
<keyword evidence="2" id="KW-1185">Reference proteome</keyword>
<evidence type="ECO:0008006" key="3">
    <source>
        <dbReference type="Google" id="ProtNLM"/>
    </source>
</evidence>
<dbReference type="PROSITE" id="PS51257">
    <property type="entry name" value="PROKAR_LIPOPROTEIN"/>
    <property type="match status" value="1"/>
</dbReference>
<reference evidence="1 2" key="1">
    <citation type="submission" date="2017-05" db="EMBL/GenBank/DDBJ databases">
        <authorList>
            <person name="Varghese N."/>
            <person name="Submissions S."/>
        </authorList>
    </citation>
    <scope>NUCLEOTIDE SEQUENCE [LARGE SCALE GENOMIC DNA]</scope>
    <source>
        <strain evidence="1 2">DSM 45474</strain>
    </source>
</reference>
<protein>
    <recommendedName>
        <fullName evidence="3">Sporulation lipoprotein YhcN/YlaJ (Spore_YhcN_YlaJ)</fullName>
    </recommendedName>
</protein>
<name>A0A521D927_9BACL</name>
<dbReference type="RefSeq" id="WP_142505502.1">
    <property type="nucleotide sequence ID" value="NZ_FXTI01000005.1"/>
</dbReference>
<organism evidence="1 2">
    <name type="scientific">Melghirimyces algeriensis</name>
    <dbReference type="NCBI Taxonomy" id="910412"/>
    <lineage>
        <taxon>Bacteria</taxon>
        <taxon>Bacillati</taxon>
        <taxon>Bacillota</taxon>
        <taxon>Bacilli</taxon>
        <taxon>Bacillales</taxon>
        <taxon>Thermoactinomycetaceae</taxon>
        <taxon>Melghirimyces</taxon>
    </lineage>
</organism>
<dbReference type="OrthoDB" id="2988810at2"/>
<accession>A0A521D927</accession>
<gene>
    <name evidence="1" type="ORF">SAMN06264849_105178</name>
</gene>
<dbReference type="AlphaFoldDB" id="A0A521D927"/>
<evidence type="ECO:0000313" key="2">
    <source>
        <dbReference type="Proteomes" id="UP000315636"/>
    </source>
</evidence>
<dbReference type="Proteomes" id="UP000315636">
    <property type="component" value="Unassembled WGS sequence"/>
</dbReference>
<sequence>MKRLSHFWYVGVLVFLLGLLIAGCAGKQETGSKTDHRPEYLYEKDQHRYLQDEGRFGLRNANPNLSDVGQWSNVKPPQENVERQMKAIALKVDGVRDAKVRILGGHAAIQVIPEARVAQKDYAKLEEQVLRNVTFQIPRYEIRVQVGLSKWNPLRYLPFGG</sequence>
<dbReference type="EMBL" id="FXTI01000005">
    <property type="protein sequence ID" value="SMO67591.1"/>
    <property type="molecule type" value="Genomic_DNA"/>
</dbReference>